<protein>
    <submittedName>
        <fullName evidence="3">Putative exported protein</fullName>
    </submittedName>
</protein>
<dbReference type="OrthoDB" id="5811976at2"/>
<dbReference type="STRING" id="80852.AWOD_I_2581"/>
<accession>A0A090IQ61</accession>
<dbReference type="KEGG" id="awd:AWOD_I_2581"/>
<dbReference type="AlphaFoldDB" id="A0A090IQ61"/>
<dbReference type="SUPFAM" id="SSF110997">
    <property type="entry name" value="Sporulation related repeat"/>
    <property type="match status" value="1"/>
</dbReference>
<dbReference type="GeneID" id="28542180"/>
<feature type="signal peptide" evidence="1">
    <location>
        <begin position="1"/>
        <end position="26"/>
    </location>
</feature>
<dbReference type="InterPro" id="IPR007730">
    <property type="entry name" value="SPOR-like_dom"/>
</dbReference>
<dbReference type="GO" id="GO:0042834">
    <property type="term" value="F:peptidoglycan binding"/>
    <property type="evidence" value="ECO:0007669"/>
    <property type="project" value="InterPro"/>
</dbReference>
<dbReference type="Pfam" id="PF05036">
    <property type="entry name" value="SPOR"/>
    <property type="match status" value="1"/>
</dbReference>
<evidence type="ECO:0000313" key="4">
    <source>
        <dbReference type="Proteomes" id="UP000032427"/>
    </source>
</evidence>
<name>A0A090IQ61_9GAMM</name>
<proteinExistence type="predicted"/>
<evidence type="ECO:0000256" key="1">
    <source>
        <dbReference type="SAM" id="SignalP"/>
    </source>
</evidence>
<dbReference type="PATRIC" id="fig|80852.17.peg.2671"/>
<dbReference type="Proteomes" id="UP000032427">
    <property type="component" value="Chromosome 1"/>
</dbReference>
<feature type="domain" description="SPOR" evidence="2">
    <location>
        <begin position="74"/>
        <end position="149"/>
    </location>
</feature>
<keyword evidence="4" id="KW-1185">Reference proteome</keyword>
<evidence type="ECO:0000259" key="2">
    <source>
        <dbReference type="PROSITE" id="PS51724"/>
    </source>
</evidence>
<evidence type="ECO:0000313" key="3">
    <source>
        <dbReference type="EMBL" id="CED72632.1"/>
    </source>
</evidence>
<dbReference type="PROSITE" id="PS51724">
    <property type="entry name" value="SPOR"/>
    <property type="match status" value="1"/>
</dbReference>
<feature type="chain" id="PRO_5001857642" evidence="1">
    <location>
        <begin position="27"/>
        <end position="307"/>
    </location>
</feature>
<dbReference type="HOGENOM" id="CLU_894147_0_0_6"/>
<gene>
    <name evidence="3" type="ORF">AWOD_I_2581</name>
</gene>
<dbReference type="EMBL" id="LN554846">
    <property type="protein sequence ID" value="CED72632.1"/>
    <property type="molecule type" value="Genomic_DNA"/>
</dbReference>
<keyword evidence="1" id="KW-0732">Signal</keyword>
<dbReference type="InterPro" id="IPR036680">
    <property type="entry name" value="SPOR-like_sf"/>
</dbReference>
<sequence length="307" mass="34403">MAIYQKPKILTLLPLSLMMMASTTQASDALNKHLTSTNSALASTCFSQDISSNRLSNSCPVGEALWGNREPKLAAGESEFWIQCGVFSTELSADKLQRVQSKVNAPISMKVEPKRNRCLIGPYQDIATARTQLKLLQSDKLFSNSILREVEVAASSSKSVPKKEKAVQPKVVVKSEPKLKPTPKVQSKLERKSESYSVTIRKQTEIDGHQFIVPFIDNGDEGFYMEDGKPWLRASFEHSADICQKLGMNLLTKEQWLQLIDSNIMNKNKWPIQLPYWGADNQGFFKDGAVRILKNTSMLNVMCTKKV</sequence>
<organism evidence="3 4">
    <name type="scientific">Aliivibrio wodanis</name>
    <dbReference type="NCBI Taxonomy" id="80852"/>
    <lineage>
        <taxon>Bacteria</taxon>
        <taxon>Pseudomonadati</taxon>
        <taxon>Pseudomonadota</taxon>
        <taxon>Gammaproteobacteria</taxon>
        <taxon>Vibrionales</taxon>
        <taxon>Vibrionaceae</taxon>
        <taxon>Aliivibrio</taxon>
    </lineage>
</organism>
<reference evidence="4" key="1">
    <citation type="submission" date="2014-09" db="EMBL/GenBank/DDBJ databases">
        <authorList>
            <person name="Hjerde E."/>
        </authorList>
    </citation>
    <scope>NUCLEOTIDE SEQUENCE [LARGE SCALE GENOMIC DNA]</scope>
    <source>
        <strain evidence="4">06/09/139</strain>
    </source>
</reference>